<evidence type="ECO:0000256" key="2">
    <source>
        <dbReference type="ARBA" id="ARBA00023125"/>
    </source>
</evidence>
<name>D6U795_KTERA</name>
<evidence type="ECO:0000313" key="6">
    <source>
        <dbReference type="Proteomes" id="UP000004508"/>
    </source>
</evidence>
<dbReference type="EMBL" id="ADVG01000005">
    <property type="protein sequence ID" value="EFH79756.1"/>
    <property type="molecule type" value="Genomic_DNA"/>
</dbReference>
<dbReference type="InterPro" id="IPR052183">
    <property type="entry name" value="IS_Transposase"/>
</dbReference>
<evidence type="ECO:0000256" key="3">
    <source>
        <dbReference type="ARBA" id="ARBA00023172"/>
    </source>
</evidence>
<dbReference type="RefSeq" id="WP_007921845.1">
    <property type="nucleotide sequence ID" value="NZ_ADVG01000005.1"/>
</dbReference>
<feature type="domain" description="DDE" evidence="4">
    <location>
        <begin position="110"/>
        <end position="239"/>
    </location>
</feature>
<evidence type="ECO:0000313" key="5">
    <source>
        <dbReference type="EMBL" id="EFH79756.1"/>
    </source>
</evidence>
<organism evidence="5 6">
    <name type="scientific">Ktedonobacter racemifer DSM 44963</name>
    <dbReference type="NCBI Taxonomy" id="485913"/>
    <lineage>
        <taxon>Bacteria</taxon>
        <taxon>Bacillati</taxon>
        <taxon>Chloroflexota</taxon>
        <taxon>Ktedonobacteria</taxon>
        <taxon>Ktedonobacterales</taxon>
        <taxon>Ktedonobacteraceae</taxon>
        <taxon>Ktedonobacter</taxon>
    </lineage>
</organism>
<keyword evidence="1" id="KW-0815">Transposition</keyword>
<accession>D6U795</accession>
<keyword evidence="6" id="KW-1185">Reference proteome</keyword>
<sequence>MNCPHCISPATKEQRKTTVLGYRTFRCSACRCTFNERTGTLFNYLEYPTDIVFLVVLWRLRYKLSLRDLAEMLLERGFVFTHEAVRDWEARFAPLLAEHLRVKRRGQVATSWYVDETYVKVQGKWCYLYRAIDRDGNLVDSRLSKKRDMDAAKQFFSQALAMVGSAPERVTTDGHDSYPRAIRETVGNDVVHRTNAYLNNRLEQDHRGIKQRYYPMRGFGSFTSASRFCRAFDEVRQFFRFRTTIQQKVSLAQQREMFRQRLDTLKATVLMA</sequence>
<dbReference type="Pfam" id="PF13610">
    <property type="entry name" value="DDE_Tnp_IS240"/>
    <property type="match status" value="1"/>
</dbReference>
<protein>
    <submittedName>
        <fullName evidence="5">Integrase catalytic region</fullName>
    </submittedName>
</protein>
<keyword evidence="2" id="KW-0238">DNA-binding</keyword>
<dbReference type="OrthoDB" id="159395at2"/>
<dbReference type="InterPro" id="IPR032874">
    <property type="entry name" value="DDE_dom"/>
</dbReference>
<keyword evidence="3" id="KW-0233">DNA recombination</keyword>
<dbReference type="InterPro" id="IPR047930">
    <property type="entry name" value="Transpos_IS6"/>
</dbReference>
<dbReference type="AlphaFoldDB" id="D6U795"/>
<dbReference type="GO" id="GO:0032196">
    <property type="term" value="P:transposition"/>
    <property type="evidence" value="ECO:0007669"/>
    <property type="project" value="UniProtKB-KW"/>
</dbReference>
<evidence type="ECO:0000259" key="4">
    <source>
        <dbReference type="Pfam" id="PF13610"/>
    </source>
</evidence>
<dbReference type="PANTHER" id="PTHR35528:SF3">
    <property type="entry name" value="BLL1675 PROTEIN"/>
    <property type="match status" value="1"/>
</dbReference>
<dbReference type="GO" id="GO:0003677">
    <property type="term" value="F:DNA binding"/>
    <property type="evidence" value="ECO:0007669"/>
    <property type="project" value="UniProtKB-KW"/>
</dbReference>
<dbReference type="Proteomes" id="UP000004508">
    <property type="component" value="Unassembled WGS sequence"/>
</dbReference>
<dbReference type="InParanoid" id="D6U795"/>
<dbReference type="NCBIfam" id="NF033587">
    <property type="entry name" value="transpos_IS6"/>
    <property type="match status" value="1"/>
</dbReference>
<reference evidence="5 6" key="1">
    <citation type="journal article" date="2011" name="Stand. Genomic Sci.">
        <title>Non-contiguous finished genome sequence and contextual data of the filamentous soil bacterium Ktedonobacter racemifer type strain (SOSP1-21).</title>
        <authorList>
            <person name="Chang Y.J."/>
            <person name="Land M."/>
            <person name="Hauser L."/>
            <person name="Chertkov O."/>
            <person name="Del Rio T.G."/>
            <person name="Nolan M."/>
            <person name="Copeland A."/>
            <person name="Tice H."/>
            <person name="Cheng J.F."/>
            <person name="Lucas S."/>
            <person name="Han C."/>
            <person name="Goodwin L."/>
            <person name="Pitluck S."/>
            <person name="Ivanova N."/>
            <person name="Ovchinikova G."/>
            <person name="Pati A."/>
            <person name="Chen A."/>
            <person name="Palaniappan K."/>
            <person name="Mavromatis K."/>
            <person name="Liolios K."/>
            <person name="Brettin T."/>
            <person name="Fiebig A."/>
            <person name="Rohde M."/>
            <person name="Abt B."/>
            <person name="Goker M."/>
            <person name="Detter J.C."/>
            <person name="Woyke T."/>
            <person name="Bristow J."/>
            <person name="Eisen J.A."/>
            <person name="Markowitz V."/>
            <person name="Hugenholtz P."/>
            <person name="Kyrpides N.C."/>
            <person name="Klenk H.P."/>
            <person name="Lapidus A."/>
        </authorList>
    </citation>
    <scope>NUCLEOTIDE SEQUENCE [LARGE SCALE GENOMIC DNA]</scope>
    <source>
        <strain evidence="6">DSM 44963</strain>
    </source>
</reference>
<comment type="caution">
    <text evidence="5">The sequence shown here is derived from an EMBL/GenBank/DDBJ whole genome shotgun (WGS) entry which is preliminary data.</text>
</comment>
<gene>
    <name evidence="5" type="ORF">Krac_0256</name>
</gene>
<evidence type="ECO:0000256" key="1">
    <source>
        <dbReference type="ARBA" id="ARBA00022578"/>
    </source>
</evidence>
<dbReference type="PANTHER" id="PTHR35528">
    <property type="entry name" value="BLL1675 PROTEIN"/>
    <property type="match status" value="1"/>
</dbReference>
<proteinExistence type="predicted"/>
<dbReference type="GO" id="GO:0006310">
    <property type="term" value="P:DNA recombination"/>
    <property type="evidence" value="ECO:0007669"/>
    <property type="project" value="UniProtKB-KW"/>
</dbReference>
<dbReference type="STRING" id="485913.Krac_0256"/>
<dbReference type="eggNOG" id="COG3316">
    <property type="taxonomic scope" value="Bacteria"/>
</dbReference>